<evidence type="ECO:0000313" key="5">
    <source>
        <dbReference type="EMBL" id="EEN48877.1"/>
    </source>
</evidence>
<dbReference type="InParanoid" id="C3ZDS1"/>
<dbReference type="AlphaFoldDB" id="C3ZDS1"/>
<dbReference type="InterPro" id="IPR018247">
    <property type="entry name" value="EF_Hand_1_Ca_BS"/>
</dbReference>
<evidence type="ECO:0000256" key="1">
    <source>
        <dbReference type="ARBA" id="ARBA00022837"/>
    </source>
</evidence>
<dbReference type="PROSITE" id="PS00018">
    <property type="entry name" value="EF_HAND_1"/>
    <property type="match status" value="2"/>
</dbReference>
<protein>
    <recommendedName>
        <fullName evidence="4">EF-hand domain-containing protein</fullName>
    </recommendedName>
</protein>
<keyword evidence="1" id="KW-0106">Calcium</keyword>
<evidence type="ECO:0000256" key="3">
    <source>
        <dbReference type="SAM" id="SignalP"/>
    </source>
</evidence>
<reference evidence="5" key="1">
    <citation type="journal article" date="2008" name="Nature">
        <title>The amphioxus genome and the evolution of the chordate karyotype.</title>
        <authorList>
            <consortium name="US DOE Joint Genome Institute (JGI-PGF)"/>
            <person name="Putnam N.H."/>
            <person name="Butts T."/>
            <person name="Ferrier D.E.K."/>
            <person name="Furlong R.F."/>
            <person name="Hellsten U."/>
            <person name="Kawashima T."/>
            <person name="Robinson-Rechavi M."/>
            <person name="Shoguchi E."/>
            <person name="Terry A."/>
            <person name="Yu J.-K."/>
            <person name="Benito-Gutierrez E.L."/>
            <person name="Dubchak I."/>
            <person name="Garcia-Fernandez J."/>
            <person name="Gibson-Brown J.J."/>
            <person name="Grigoriev I.V."/>
            <person name="Horton A.C."/>
            <person name="de Jong P.J."/>
            <person name="Jurka J."/>
            <person name="Kapitonov V.V."/>
            <person name="Kohara Y."/>
            <person name="Kuroki Y."/>
            <person name="Lindquist E."/>
            <person name="Lucas S."/>
            <person name="Osoegawa K."/>
            <person name="Pennacchio L.A."/>
            <person name="Salamov A.A."/>
            <person name="Satou Y."/>
            <person name="Sauka-Spengler T."/>
            <person name="Schmutz J."/>
            <person name="Shin-I T."/>
            <person name="Toyoda A."/>
            <person name="Bronner-Fraser M."/>
            <person name="Fujiyama A."/>
            <person name="Holland L.Z."/>
            <person name="Holland P.W.H."/>
            <person name="Satoh N."/>
            <person name="Rokhsar D.S."/>
        </authorList>
    </citation>
    <scope>NUCLEOTIDE SEQUENCE [LARGE SCALE GENOMIC DNA]</scope>
    <source>
        <strain evidence="5">S238N-H82</strain>
        <tissue evidence="5">Testes</tissue>
    </source>
</reference>
<feature type="chain" id="PRO_5002936691" description="EF-hand domain-containing protein" evidence="3">
    <location>
        <begin position="20"/>
        <end position="275"/>
    </location>
</feature>
<dbReference type="InterPro" id="IPR011992">
    <property type="entry name" value="EF-hand-dom_pair"/>
</dbReference>
<dbReference type="EMBL" id="GG666612">
    <property type="protein sequence ID" value="EEN48877.1"/>
    <property type="molecule type" value="Genomic_DNA"/>
</dbReference>
<proteinExistence type="predicted"/>
<evidence type="ECO:0000259" key="4">
    <source>
        <dbReference type="PROSITE" id="PS50222"/>
    </source>
</evidence>
<feature type="domain" description="EF-hand" evidence="4">
    <location>
        <begin position="24"/>
        <end position="47"/>
    </location>
</feature>
<evidence type="ECO:0000256" key="2">
    <source>
        <dbReference type="SAM" id="MobiDB-lite"/>
    </source>
</evidence>
<dbReference type="InterPro" id="IPR002048">
    <property type="entry name" value="EF_hand_dom"/>
</dbReference>
<dbReference type="SUPFAM" id="SSF47473">
    <property type="entry name" value="EF-hand"/>
    <property type="match status" value="2"/>
</dbReference>
<gene>
    <name evidence="5" type="ORF">BRAFLDRAFT_117733</name>
</gene>
<organism>
    <name type="scientific">Branchiostoma floridae</name>
    <name type="common">Florida lancelet</name>
    <name type="synonym">Amphioxus</name>
    <dbReference type="NCBI Taxonomy" id="7739"/>
    <lineage>
        <taxon>Eukaryota</taxon>
        <taxon>Metazoa</taxon>
        <taxon>Chordata</taxon>
        <taxon>Cephalochordata</taxon>
        <taxon>Leptocardii</taxon>
        <taxon>Amphioxiformes</taxon>
        <taxon>Branchiostomatidae</taxon>
        <taxon>Branchiostoma</taxon>
    </lineage>
</organism>
<feature type="region of interest" description="Disordered" evidence="2">
    <location>
        <begin position="253"/>
        <end position="275"/>
    </location>
</feature>
<dbReference type="GO" id="GO:0005509">
    <property type="term" value="F:calcium ion binding"/>
    <property type="evidence" value="ECO:0007669"/>
    <property type="project" value="InterPro"/>
</dbReference>
<feature type="signal peptide" evidence="3">
    <location>
        <begin position="1"/>
        <end position="19"/>
    </location>
</feature>
<dbReference type="Pfam" id="PF13202">
    <property type="entry name" value="EF-hand_5"/>
    <property type="match status" value="2"/>
</dbReference>
<dbReference type="PROSITE" id="PS50222">
    <property type="entry name" value="EF_HAND_2"/>
    <property type="match status" value="1"/>
</dbReference>
<keyword evidence="3" id="KW-0732">Signal</keyword>
<accession>C3ZDS1</accession>
<name>C3ZDS1_BRAFL</name>
<dbReference type="Gene3D" id="1.10.238.10">
    <property type="entry name" value="EF-hand"/>
    <property type="match status" value="2"/>
</dbReference>
<sequence>MTPFLLLFVALATASPVKRQTSGLDADGDGSITFAEVSATMSLHEALDALDRDGDGFIYLPQIIELWGTGDKFYELNTDGDDHLTFREIENGMTLQDFYNEFDFNDDGSLDAAEAYQMNFIYDTIYNTAIDDPLDSNGDGRLSRLEVLSHMTYNEVLRALDANGDQRLGPNELRVLLGGETGQFMDDQDNNDDGFISFNEAHSHNMSLGRIFNRLDEDELLRHLDACGKGLTHVEKHQIMTFKKLQRLSDISAHGLPTPYSPTQRRPRSLAKVLM</sequence>